<dbReference type="Proteomes" id="UP001497623">
    <property type="component" value="Unassembled WGS sequence"/>
</dbReference>
<comment type="function">
    <text evidence="6">Specifically dimethylates two adjacent adenosines in the loop of a conserved hairpin near the 3'-end of 18S rRNA in the 40S particle. Involved in the pre-rRNA processing steps leading to small-subunit rRNA production independently of its RNA-modifying catalytic activity. Part of the small subunit (SSU) processome, first precursor of the small eukaryotic ribosomal subunit. During the assembly of the SSU processome in the nucleolus, many ribosome biogenesis factors, an RNA chaperone and ribosomal proteins associate with the nascent pre-rRNA and work in concert to generate RNA folding, modifications, rearrangements and cleavage as well as targeted degradation of pre-ribosomal RNA by the RNA exosome.</text>
</comment>
<evidence type="ECO:0000256" key="2">
    <source>
        <dbReference type="ARBA" id="ARBA00022679"/>
    </source>
</evidence>
<dbReference type="SUPFAM" id="SSF53335">
    <property type="entry name" value="S-adenosyl-L-methionine-dependent methyltransferases"/>
    <property type="match status" value="1"/>
</dbReference>
<dbReference type="GO" id="GO:0003723">
    <property type="term" value="F:RNA binding"/>
    <property type="evidence" value="ECO:0007669"/>
    <property type="project" value="UniProtKB-KW"/>
</dbReference>
<evidence type="ECO:0000256" key="3">
    <source>
        <dbReference type="ARBA" id="ARBA00022691"/>
    </source>
</evidence>
<evidence type="ECO:0008006" key="9">
    <source>
        <dbReference type="Google" id="ProtNLM"/>
    </source>
</evidence>
<dbReference type="Gene3D" id="3.40.50.150">
    <property type="entry name" value="Vaccinia Virus protein VP39"/>
    <property type="match status" value="1"/>
</dbReference>
<accession>A0AAV2RPU9</accession>
<comment type="caution">
    <text evidence="7">The sequence shown here is derived from an EMBL/GenBank/DDBJ whole genome shotgun (WGS) entry which is preliminary data.</text>
</comment>
<dbReference type="InterPro" id="IPR029063">
    <property type="entry name" value="SAM-dependent_MTases_sf"/>
</dbReference>
<keyword evidence="4" id="KW-0694">RNA-binding</keyword>
<comment type="subunit">
    <text evidence="5">Part of the small subunit (SSU) processome, composed of more than 70 proteins and the RNA chaperone small nucleolar RNA (snoRNA) U3.</text>
</comment>
<keyword evidence="1" id="KW-0489">Methyltransferase</keyword>
<proteinExistence type="predicted"/>
<organism evidence="7 8">
    <name type="scientific">Meganyctiphanes norvegica</name>
    <name type="common">Northern krill</name>
    <name type="synonym">Thysanopoda norvegica</name>
    <dbReference type="NCBI Taxonomy" id="48144"/>
    <lineage>
        <taxon>Eukaryota</taxon>
        <taxon>Metazoa</taxon>
        <taxon>Ecdysozoa</taxon>
        <taxon>Arthropoda</taxon>
        <taxon>Crustacea</taxon>
        <taxon>Multicrustacea</taxon>
        <taxon>Malacostraca</taxon>
        <taxon>Eumalacostraca</taxon>
        <taxon>Eucarida</taxon>
        <taxon>Euphausiacea</taxon>
        <taxon>Euphausiidae</taxon>
        <taxon>Meganyctiphanes</taxon>
    </lineage>
</organism>
<keyword evidence="2" id="KW-0808">Transferase</keyword>
<evidence type="ECO:0000313" key="8">
    <source>
        <dbReference type="Proteomes" id="UP001497623"/>
    </source>
</evidence>
<evidence type="ECO:0000256" key="4">
    <source>
        <dbReference type="ARBA" id="ARBA00022884"/>
    </source>
</evidence>
<dbReference type="GO" id="GO:0005829">
    <property type="term" value="C:cytosol"/>
    <property type="evidence" value="ECO:0007669"/>
    <property type="project" value="TreeGrafter"/>
</dbReference>
<dbReference type="PANTHER" id="PTHR11727:SF7">
    <property type="entry name" value="DIMETHYLADENOSINE TRANSFERASE-RELATED"/>
    <property type="match status" value="1"/>
</dbReference>
<dbReference type="GO" id="GO:0000179">
    <property type="term" value="F:rRNA (adenine-N6,N6-)-dimethyltransferase activity"/>
    <property type="evidence" value="ECO:0007669"/>
    <property type="project" value="TreeGrafter"/>
</dbReference>
<dbReference type="AlphaFoldDB" id="A0AAV2RPU9"/>
<evidence type="ECO:0000256" key="1">
    <source>
        <dbReference type="ARBA" id="ARBA00022603"/>
    </source>
</evidence>
<reference evidence="7 8" key="1">
    <citation type="submission" date="2024-05" db="EMBL/GenBank/DDBJ databases">
        <authorList>
            <person name="Wallberg A."/>
        </authorList>
    </citation>
    <scope>NUCLEOTIDE SEQUENCE [LARGE SCALE GENOMIC DNA]</scope>
</reference>
<keyword evidence="3" id="KW-0949">S-adenosyl-L-methionine</keyword>
<gene>
    <name evidence="7" type="ORF">MNOR_LOCUS27046</name>
</gene>
<keyword evidence="8" id="KW-1185">Reference proteome</keyword>
<protein>
    <recommendedName>
        <fullName evidence="9">rRNA adenine N(6)-methyltransferase</fullName>
    </recommendedName>
</protein>
<evidence type="ECO:0000313" key="7">
    <source>
        <dbReference type="EMBL" id="CAL4132682.1"/>
    </source>
</evidence>
<dbReference type="InterPro" id="IPR001737">
    <property type="entry name" value="KsgA/Erm"/>
</dbReference>
<feature type="non-terminal residue" evidence="7">
    <location>
        <position position="1"/>
    </location>
</feature>
<sequence>FSEMFTSRILQTRIPEIFIPISSKLGACNFSNLQRDSNDVFEESNIKNSINSRKKKNTTNKIDRNINVSNNKSTTIRSKKNTPYYVTQYRDYLKGTRSISYIVDENAAKLMFKYIKEDLEPHDIILESHPGPGILTELFLTHTDNKIITYEPKKFFRTKLANKWQESNDKSLIISDLDLHKFYSYYIQAKKAPEFDKLSPLIDPLPIDSGNCNSRVKIATVVTDKKFFYRLNLSYAFQCCFFNTSAPVNPDIYAYIPCRWLDVLSQQKQNSTSNLLSVPFHFYFTYDILDKFPIEGFYPVYNKSSERVRREDDNYLHLIRIKQNPKRKDLIPVAELDNFHYFLNRMLRTKVQDTFIGQIEKFIPNCGPEFIKEGFRVFAHPRNLSQEQLILAYKIFCNLPAYEDCMFHFYKRHWAMQFGEKDEEVLALKCVDEAAIDLEEEEDAEPDIDVTQDFHENSR</sequence>
<evidence type="ECO:0000256" key="5">
    <source>
        <dbReference type="ARBA" id="ARBA00035020"/>
    </source>
</evidence>
<name>A0AAV2RPU9_MEGNR</name>
<dbReference type="EMBL" id="CAXKWB010027875">
    <property type="protein sequence ID" value="CAL4132682.1"/>
    <property type="molecule type" value="Genomic_DNA"/>
</dbReference>
<dbReference type="PANTHER" id="PTHR11727">
    <property type="entry name" value="DIMETHYLADENOSINE TRANSFERASE"/>
    <property type="match status" value="1"/>
</dbReference>
<evidence type="ECO:0000256" key="6">
    <source>
        <dbReference type="ARBA" id="ARBA00046134"/>
    </source>
</evidence>